<dbReference type="RefSeq" id="WP_174135748.1">
    <property type="nucleotide sequence ID" value="NZ_JABUFE010000002.1"/>
</dbReference>
<gene>
    <name evidence="1" type="ORF">HRQ87_04655</name>
</gene>
<sequence length="264" mass="29603">MTEGQPNFVYGQFELITNYPECSAPHQTAYRVPIIANDINYMIYDENSNIKAVVENGIVTLTRPVCYTTVRRGVESTHTPLDCGQKVEERLVEQIEKLDMSISMQGEVTICLSPMEFQLTESTWKVTVDSSEGQRVFSALDKGSIGAQNVPIASLGDEGSAILFKHLQNWYWRDIFENPAVELMLDAMQTDLNMIQATLGCFPINTEFDELDGLFLGSVAYVGIVNDERQTCSGKHCQTINRLNGLRGQLQAAYEKQKICPIEK</sequence>
<evidence type="ECO:0000313" key="1">
    <source>
        <dbReference type="EMBL" id="NSX54089.1"/>
    </source>
</evidence>
<comment type="caution">
    <text evidence="1">The sequence shown here is derived from an EMBL/GenBank/DDBJ whole genome shotgun (WGS) entry which is preliminary data.</text>
</comment>
<proteinExistence type="predicted"/>
<evidence type="ECO:0000313" key="2">
    <source>
        <dbReference type="Proteomes" id="UP000777935"/>
    </source>
</evidence>
<dbReference type="EMBL" id="JABUFE010000002">
    <property type="protein sequence ID" value="NSX54089.1"/>
    <property type="molecule type" value="Genomic_DNA"/>
</dbReference>
<organism evidence="1 2">
    <name type="scientific">Parasulfitobacter algicola</name>
    <dbReference type="NCBI Taxonomy" id="2614809"/>
    <lineage>
        <taxon>Bacteria</taxon>
        <taxon>Pseudomonadati</taxon>
        <taxon>Pseudomonadota</taxon>
        <taxon>Alphaproteobacteria</taxon>
        <taxon>Rhodobacterales</taxon>
        <taxon>Roseobacteraceae</taxon>
        <taxon>Parasulfitobacter</taxon>
    </lineage>
</organism>
<protein>
    <submittedName>
        <fullName evidence="1">Uncharacterized protein</fullName>
    </submittedName>
</protein>
<reference evidence="1 2" key="1">
    <citation type="submission" date="2020-06" db="EMBL/GenBank/DDBJ databases">
        <title>Sulfitobacter algicola sp. nov., isolated from green algae.</title>
        <authorList>
            <person name="Wang C."/>
        </authorList>
    </citation>
    <scope>NUCLEOTIDE SEQUENCE [LARGE SCALE GENOMIC DNA]</scope>
    <source>
        <strain evidence="1 2">1151</strain>
    </source>
</reference>
<dbReference type="Proteomes" id="UP000777935">
    <property type="component" value="Unassembled WGS sequence"/>
</dbReference>
<keyword evidence="2" id="KW-1185">Reference proteome</keyword>
<name>A0ABX2IMI5_9RHOB</name>
<accession>A0ABX2IMI5</accession>